<evidence type="ECO:0000259" key="1">
    <source>
        <dbReference type="SMART" id="SM00960"/>
    </source>
</evidence>
<protein>
    <submittedName>
        <fullName evidence="2">Roadblock/LC7 domain-containing protein</fullName>
    </submittedName>
</protein>
<dbReference type="EMBL" id="JANFNH010000002">
    <property type="protein sequence ID" value="MCQ4041338.1"/>
    <property type="molecule type" value="Genomic_DNA"/>
</dbReference>
<keyword evidence="3" id="KW-1185">Reference proteome</keyword>
<comment type="caution">
    <text evidence="2">The sequence shown here is derived from an EMBL/GenBank/DDBJ whole genome shotgun (WGS) entry which is preliminary data.</text>
</comment>
<reference evidence="2 3" key="1">
    <citation type="submission" date="2022-06" db="EMBL/GenBank/DDBJ databases">
        <title>Draft genome sequence of type strain Streptomyces rubrisoli DSM 42083.</title>
        <authorList>
            <person name="Duangmal K."/>
            <person name="Klaysubun C."/>
        </authorList>
    </citation>
    <scope>NUCLEOTIDE SEQUENCE [LARGE SCALE GENOMIC DNA]</scope>
    <source>
        <strain evidence="2 3">DSM 42083</strain>
    </source>
</reference>
<dbReference type="InterPro" id="IPR004942">
    <property type="entry name" value="Roadblock/LAMTOR2_dom"/>
</dbReference>
<accession>A0ABT1PAR5</accession>
<dbReference type="PANTHER" id="PTHR36222:SF1">
    <property type="entry name" value="SERINE PROTEASE INHIBITOR RV3364C"/>
    <property type="match status" value="1"/>
</dbReference>
<name>A0ABT1PAR5_9ACTN</name>
<dbReference type="InterPro" id="IPR053141">
    <property type="entry name" value="Mycobact_SerProt_Inhib_Rv3364c"/>
</dbReference>
<dbReference type="Gene3D" id="3.30.450.30">
    <property type="entry name" value="Dynein light chain 2a, cytoplasmic"/>
    <property type="match status" value="1"/>
</dbReference>
<organism evidence="2 3">
    <name type="scientific">Streptantibioticus rubrisoli</name>
    <dbReference type="NCBI Taxonomy" id="1387313"/>
    <lineage>
        <taxon>Bacteria</taxon>
        <taxon>Bacillati</taxon>
        <taxon>Actinomycetota</taxon>
        <taxon>Actinomycetes</taxon>
        <taxon>Kitasatosporales</taxon>
        <taxon>Streptomycetaceae</taxon>
        <taxon>Streptantibioticus</taxon>
    </lineage>
</organism>
<dbReference type="RefSeq" id="WP_255925302.1">
    <property type="nucleotide sequence ID" value="NZ_JANFNH010000002.1"/>
</dbReference>
<proteinExistence type="predicted"/>
<gene>
    <name evidence="2" type="ORF">NON19_04660</name>
</gene>
<evidence type="ECO:0000313" key="2">
    <source>
        <dbReference type="EMBL" id="MCQ4041338.1"/>
    </source>
</evidence>
<dbReference type="Proteomes" id="UP001206206">
    <property type="component" value="Unassembled WGS sequence"/>
</dbReference>
<dbReference type="SMART" id="SM00960">
    <property type="entry name" value="Robl_LC7"/>
    <property type="match status" value="1"/>
</dbReference>
<dbReference type="SUPFAM" id="SSF103196">
    <property type="entry name" value="Roadblock/LC7 domain"/>
    <property type="match status" value="1"/>
</dbReference>
<sequence>MTATDHNRGLDWLLEDLVARTSEVRQAVLLSSDGLPTASSQGLARADIEHLAALCSGFNSLAKAVGEQFRAGGMRQTMVMLEDAYLFVTPAGAGSCLAVLCDAGTDVGQLGYEMSLLVKRAGRHLGTPPRSDAAG</sequence>
<dbReference type="Pfam" id="PF03259">
    <property type="entry name" value="Robl_LC7"/>
    <property type="match status" value="1"/>
</dbReference>
<feature type="domain" description="Roadblock/LAMTOR2" evidence="1">
    <location>
        <begin position="11"/>
        <end position="101"/>
    </location>
</feature>
<evidence type="ECO:0000313" key="3">
    <source>
        <dbReference type="Proteomes" id="UP001206206"/>
    </source>
</evidence>
<dbReference type="PANTHER" id="PTHR36222">
    <property type="entry name" value="SERINE PROTEASE INHIBITOR RV3364C"/>
    <property type="match status" value="1"/>
</dbReference>